<gene>
    <name evidence="2" type="ORF">MFMK1_003306</name>
</gene>
<dbReference type="InterPro" id="IPR007044">
    <property type="entry name" value="Cyclodeamin/CycHdrlase"/>
</dbReference>
<protein>
    <submittedName>
        <fullName evidence="2">Cyclodeaminase/cyclohydrolase family protein</fullName>
    </submittedName>
</protein>
<feature type="domain" description="Cyclodeaminase/cyclohydrolase" evidence="1">
    <location>
        <begin position="9"/>
        <end position="187"/>
    </location>
</feature>
<dbReference type="KEGG" id="dbc:MFMK1_003306"/>
<organism evidence="2 3">
    <name type="scientific">Metallumcola ferriviriculae</name>
    <dbReference type="NCBI Taxonomy" id="3039180"/>
    <lineage>
        <taxon>Bacteria</taxon>
        <taxon>Bacillati</taxon>
        <taxon>Bacillota</taxon>
        <taxon>Clostridia</taxon>
        <taxon>Neomoorellales</taxon>
        <taxon>Desulfitibacteraceae</taxon>
        <taxon>Metallumcola</taxon>
    </lineage>
</organism>
<evidence type="ECO:0000313" key="2">
    <source>
        <dbReference type="EMBL" id="WRO23446.1"/>
    </source>
</evidence>
<dbReference type="Gene3D" id="1.20.120.680">
    <property type="entry name" value="Formiminotetrahydrofolate cyclodeaminase monomer, up-and-down helical bundle"/>
    <property type="match status" value="1"/>
</dbReference>
<dbReference type="AlphaFoldDB" id="A0AAU0UT19"/>
<proteinExistence type="predicted"/>
<evidence type="ECO:0000259" key="1">
    <source>
        <dbReference type="Pfam" id="PF04961"/>
    </source>
</evidence>
<name>A0AAU0UT19_9FIRM</name>
<dbReference type="RefSeq" id="WP_366922830.1">
    <property type="nucleotide sequence ID" value="NZ_CP121694.1"/>
</dbReference>
<sequence>MSEVYQWTFRKLIDESASDAPTPGGGSVSALVASLGTAMVAMVSNLTVGKEKYADVQDEVKEIKDETYQLLEKLEELVTKDIAAFGEFMRVLKMPKGNDEEKKIRSAEMQKAYIYATDTPLEIAKTCLEALKLADKLSPIGNKGAISDVGVAAYVGEAALKSVLLSVDINLPGIKDQDYTAKAVKEKEMLISEAETLREKTIKVVQERM</sequence>
<dbReference type="InterPro" id="IPR036178">
    <property type="entry name" value="Formintransfe-cycloase-like_sf"/>
</dbReference>
<dbReference type="SUPFAM" id="SSF101262">
    <property type="entry name" value="Methenyltetrahydrofolate cyclohydrolase-like"/>
    <property type="match status" value="1"/>
</dbReference>
<reference evidence="2 3" key="1">
    <citation type="submission" date="2023-04" db="EMBL/GenBank/DDBJ databases">
        <authorList>
            <person name="Hsu D."/>
        </authorList>
    </citation>
    <scope>NUCLEOTIDE SEQUENCE [LARGE SCALE GENOMIC DNA]</scope>
    <source>
        <strain evidence="2 3">MK1</strain>
    </source>
</reference>
<accession>A0AAU0UT19</accession>
<dbReference type="Proteomes" id="UP001329915">
    <property type="component" value="Chromosome"/>
</dbReference>
<dbReference type="EMBL" id="CP121694">
    <property type="protein sequence ID" value="WRO23446.1"/>
    <property type="molecule type" value="Genomic_DNA"/>
</dbReference>
<keyword evidence="3" id="KW-1185">Reference proteome</keyword>
<evidence type="ECO:0000313" key="3">
    <source>
        <dbReference type="Proteomes" id="UP001329915"/>
    </source>
</evidence>
<dbReference type="GO" id="GO:0003824">
    <property type="term" value="F:catalytic activity"/>
    <property type="evidence" value="ECO:0007669"/>
    <property type="project" value="InterPro"/>
</dbReference>
<dbReference type="Pfam" id="PF04961">
    <property type="entry name" value="FTCD_C"/>
    <property type="match status" value="1"/>
</dbReference>